<keyword evidence="3" id="KW-1185">Reference proteome</keyword>
<dbReference type="Gene3D" id="1.10.510.10">
    <property type="entry name" value="Transferase(Phosphotransferase) domain 1"/>
    <property type="match status" value="1"/>
</dbReference>
<dbReference type="GO" id="GO:0005524">
    <property type="term" value="F:ATP binding"/>
    <property type="evidence" value="ECO:0007669"/>
    <property type="project" value="InterPro"/>
</dbReference>
<sequence length="332" mass="37664">MTQLHQVFDSYEEEKWLAPELARGGEGAVYPLQDRPNVLVKCYHKDYLQKSGSAQLENKVSAMQSVAALRNWPGVSWPLVSVYDQQQQWLGYAMRRAVGVPMHLMAHPMLYQKHFPNLDRRKIVSYLINYLQQVQALHCHQVMLGDYNLQNVLCDPHSDKVTLIDCDSYQLELNGQLYPCPVGSADMTAKEHLGIAFNQIRRTPESEAFSMAIILFKCLMLGRHPYDIVGGADPVSNLQQGNFAYGIGNKGVPKGPWYNIWSHMPHRIKSLFIATFTEGAGQPNKRPTLAEWEKSLAIYANEIDKGWHENAIKPAAPKGRDYQGDSQRIIQL</sequence>
<dbReference type="RefSeq" id="WP_087037973.1">
    <property type="nucleotide sequence ID" value="NZ_CP021377.1"/>
</dbReference>
<dbReference type="InterPro" id="IPR000719">
    <property type="entry name" value="Prot_kinase_dom"/>
</dbReference>
<dbReference type="Proteomes" id="UP000243937">
    <property type="component" value="Chromosome"/>
</dbReference>
<evidence type="ECO:0000313" key="3">
    <source>
        <dbReference type="Proteomes" id="UP000243937"/>
    </source>
</evidence>
<protein>
    <submittedName>
        <fullName evidence="2">Kinase</fullName>
    </submittedName>
</protein>
<organism evidence="2 3">
    <name type="scientific">Oceanisphaera profunda</name>
    <dbReference type="NCBI Taxonomy" id="1416627"/>
    <lineage>
        <taxon>Bacteria</taxon>
        <taxon>Pseudomonadati</taxon>
        <taxon>Pseudomonadota</taxon>
        <taxon>Gammaproteobacteria</taxon>
        <taxon>Aeromonadales</taxon>
        <taxon>Aeromonadaceae</taxon>
        <taxon>Oceanisphaera</taxon>
    </lineage>
</organism>
<proteinExistence type="predicted"/>
<dbReference type="KEGG" id="opf:CBP31_13000"/>
<gene>
    <name evidence="2" type="ORF">CBP31_13000</name>
</gene>
<dbReference type="GO" id="GO:0004672">
    <property type="term" value="F:protein kinase activity"/>
    <property type="evidence" value="ECO:0007669"/>
    <property type="project" value="InterPro"/>
</dbReference>
<dbReference type="InterPro" id="IPR011009">
    <property type="entry name" value="Kinase-like_dom_sf"/>
</dbReference>
<evidence type="ECO:0000259" key="1">
    <source>
        <dbReference type="PROSITE" id="PS50011"/>
    </source>
</evidence>
<keyword evidence="2" id="KW-0808">Transferase</keyword>
<dbReference type="EMBL" id="CP021377">
    <property type="protein sequence ID" value="ART83424.1"/>
    <property type="molecule type" value="Genomic_DNA"/>
</dbReference>
<feature type="domain" description="Protein kinase" evidence="1">
    <location>
        <begin position="15"/>
        <end position="298"/>
    </location>
</feature>
<dbReference type="OrthoDB" id="1022767at2"/>
<dbReference type="SUPFAM" id="SSF56112">
    <property type="entry name" value="Protein kinase-like (PK-like)"/>
    <property type="match status" value="1"/>
</dbReference>
<reference evidence="2 3" key="1">
    <citation type="journal article" date="2014" name="Int. J. Syst. Evol. Microbiol.">
        <title>Oceanisphaera profunda sp. nov., a marine bacterium isolated from deep-sea sediment, and emended description of the genus Oceanisphaera.</title>
        <authorList>
            <person name="Xu Z."/>
            <person name="Zhang X.Y."/>
            <person name="Su H.N."/>
            <person name="Yu Z.C."/>
            <person name="Liu C."/>
            <person name="Li H."/>
            <person name="Chen X.L."/>
            <person name="Song X.Y."/>
            <person name="Xie B.B."/>
            <person name="Qin Q.L."/>
            <person name="Zhou B.C."/>
            <person name="Shi M."/>
            <person name="Huang Y."/>
            <person name="Zhang Y.Z."/>
        </authorList>
    </citation>
    <scope>NUCLEOTIDE SEQUENCE [LARGE SCALE GENOMIC DNA]</scope>
    <source>
        <strain evidence="2 3">SM1222</strain>
    </source>
</reference>
<dbReference type="AlphaFoldDB" id="A0A1Y0D828"/>
<keyword evidence="2" id="KW-0418">Kinase</keyword>
<dbReference type="PROSITE" id="PS50011">
    <property type="entry name" value="PROTEIN_KINASE_DOM"/>
    <property type="match status" value="1"/>
</dbReference>
<name>A0A1Y0D828_9GAMM</name>
<evidence type="ECO:0000313" key="2">
    <source>
        <dbReference type="EMBL" id="ART83424.1"/>
    </source>
</evidence>
<accession>A0A1Y0D828</accession>